<evidence type="ECO:0000313" key="2">
    <source>
        <dbReference type="EMBL" id="KYK61456.1"/>
    </source>
</evidence>
<organism evidence="2 3">
    <name type="scientific">Drechmeria coniospora</name>
    <name type="common">Nematophagous fungus</name>
    <name type="synonym">Meria coniospora</name>
    <dbReference type="NCBI Taxonomy" id="98403"/>
    <lineage>
        <taxon>Eukaryota</taxon>
        <taxon>Fungi</taxon>
        <taxon>Dikarya</taxon>
        <taxon>Ascomycota</taxon>
        <taxon>Pezizomycotina</taxon>
        <taxon>Sordariomycetes</taxon>
        <taxon>Hypocreomycetidae</taxon>
        <taxon>Hypocreales</taxon>
        <taxon>Ophiocordycipitaceae</taxon>
        <taxon>Drechmeria</taxon>
    </lineage>
</organism>
<reference evidence="2 3" key="1">
    <citation type="journal article" date="2016" name="Sci. Rep.">
        <title>Insights into Adaptations to a Near-Obligate Nematode Endoparasitic Lifestyle from the Finished Genome of Drechmeria coniospora.</title>
        <authorList>
            <person name="Zhang L."/>
            <person name="Zhou Z."/>
            <person name="Guo Q."/>
            <person name="Fokkens L."/>
            <person name="Miskei M."/>
            <person name="Pocsi I."/>
            <person name="Zhang W."/>
            <person name="Chen M."/>
            <person name="Wang L."/>
            <person name="Sun Y."/>
            <person name="Donzelli B.G."/>
            <person name="Gibson D.M."/>
            <person name="Nelson D.R."/>
            <person name="Luo J.G."/>
            <person name="Rep M."/>
            <person name="Liu H."/>
            <person name="Yang S."/>
            <person name="Wang J."/>
            <person name="Krasnoff S.B."/>
            <person name="Xu Y."/>
            <person name="Molnar I."/>
            <person name="Lin M."/>
        </authorList>
    </citation>
    <scope>NUCLEOTIDE SEQUENCE [LARGE SCALE GENOMIC DNA]</scope>
    <source>
        <strain evidence="2 3">ARSEF 6962</strain>
    </source>
</reference>
<dbReference type="EMBL" id="LAYC01000001">
    <property type="protein sequence ID" value="KYK61456.1"/>
    <property type="molecule type" value="Genomic_DNA"/>
</dbReference>
<name>A0A151GWH2_DRECN</name>
<proteinExistence type="predicted"/>
<gene>
    <name evidence="2" type="ORF">DCS_02598</name>
</gene>
<dbReference type="InParanoid" id="A0A151GWH2"/>
<dbReference type="Proteomes" id="UP000076580">
    <property type="component" value="Chromosome 01"/>
</dbReference>
<feature type="region of interest" description="Disordered" evidence="1">
    <location>
        <begin position="74"/>
        <end position="97"/>
    </location>
</feature>
<feature type="compositionally biased region" description="Basic and acidic residues" evidence="1">
    <location>
        <begin position="1"/>
        <end position="12"/>
    </location>
</feature>
<dbReference type="AlphaFoldDB" id="A0A151GWH2"/>
<protein>
    <submittedName>
        <fullName evidence="2">Uncharacterized protein</fullName>
    </submittedName>
</protein>
<dbReference type="GeneID" id="63715241"/>
<dbReference type="RefSeq" id="XP_040660808.1">
    <property type="nucleotide sequence ID" value="XM_040799925.1"/>
</dbReference>
<feature type="region of interest" description="Disordered" evidence="1">
    <location>
        <begin position="1"/>
        <end position="54"/>
    </location>
</feature>
<comment type="caution">
    <text evidence="2">The sequence shown here is derived from an EMBL/GenBank/DDBJ whole genome shotgun (WGS) entry which is preliminary data.</text>
</comment>
<evidence type="ECO:0000313" key="3">
    <source>
        <dbReference type="Proteomes" id="UP000076580"/>
    </source>
</evidence>
<sequence length="97" mass="10099">MRGHALEPRDASDTIVTATGKGKGAKRGSVHPSMRESTVGRLPATGFRHLGSTPSGFRAMATAGQWATRQFLSARTPKRASGSCVSSHQGHARLSGG</sequence>
<keyword evidence="3" id="KW-1185">Reference proteome</keyword>
<accession>A0A151GWH2</accession>
<evidence type="ECO:0000256" key="1">
    <source>
        <dbReference type="SAM" id="MobiDB-lite"/>
    </source>
</evidence>